<evidence type="ECO:0000256" key="1">
    <source>
        <dbReference type="ARBA" id="ARBA00006745"/>
    </source>
</evidence>
<dbReference type="Proteomes" id="UP000298781">
    <property type="component" value="Chromosome"/>
</dbReference>
<protein>
    <submittedName>
        <fullName evidence="4">N-ethylammeline chlorohydrolase</fullName>
    </submittedName>
</protein>
<comment type="similarity">
    <text evidence="1">Belongs to the metallo-dependent hydrolases superfamily. ATZ/TRZ family.</text>
</comment>
<dbReference type="OrthoDB" id="9796020at2"/>
<evidence type="ECO:0000313" key="5">
    <source>
        <dbReference type="Proteomes" id="UP000298781"/>
    </source>
</evidence>
<dbReference type="PANTHER" id="PTHR43794:SF11">
    <property type="entry name" value="AMIDOHYDROLASE-RELATED DOMAIN-CONTAINING PROTEIN"/>
    <property type="match status" value="1"/>
</dbReference>
<dbReference type="GO" id="GO:0016810">
    <property type="term" value="F:hydrolase activity, acting on carbon-nitrogen (but not peptide) bonds"/>
    <property type="evidence" value="ECO:0007669"/>
    <property type="project" value="InterPro"/>
</dbReference>
<dbReference type="KEGG" id="pstg:E8M01_18790"/>
<dbReference type="AlphaFoldDB" id="A0A4D7B4D6"/>
<feature type="domain" description="Amidohydrolase-related" evidence="3">
    <location>
        <begin position="56"/>
        <end position="429"/>
    </location>
</feature>
<gene>
    <name evidence="4" type="ORF">E8M01_18790</name>
</gene>
<evidence type="ECO:0000313" key="4">
    <source>
        <dbReference type="EMBL" id="QCI66075.1"/>
    </source>
</evidence>
<accession>A0A4D7B4D6</accession>
<dbReference type="RefSeq" id="WP_136961521.1">
    <property type="nucleotide sequence ID" value="NZ_CP039690.1"/>
</dbReference>
<dbReference type="SUPFAM" id="SSF51556">
    <property type="entry name" value="Metallo-dependent hydrolases"/>
    <property type="match status" value="1"/>
</dbReference>
<keyword evidence="5" id="KW-1185">Reference proteome</keyword>
<sequence>MSVTLVKSAAWVVAYDGRKHTYLRDADVAFEGDKIIHVGPGFAGKATTTIDGSGLLVMPGLVNVHSHPGSEPMTKGWNDELGSTKLYQSSLYEFMPLFRADAGGAPDPSAIPASATVAYSELLLSGVTTLVDMSVAWDGWLDHFAASGLRGVLSPMYRSGRWFTKNGYVVEYEWDKDEGAKPMAAAMAVLDAAAKHPSGRMSGMVSPSQIDTCTPGLIKESFQEAKRRKLPFQIHAAQSVVEFHEITRRHGMTPIEWLGSLGVLSDRSLIGHGIFLDHHTSTHWPRRDDLQDLVDTNTTVAHCPTVFQRRGITLQTFGEYVRRGINMAIGTDTYPHNMIEEMRHVAIMSRVVGEDCYDLRSSDVFNAATLGGAKALGRKDIGRIAVGAKADIVLVDVTHPAMRPVRDPVRSMIYAAAERAIRTVFVDGVKVVDGGKVLTMDHEGAAAKLEEAQRNAERGVKALDWAKRDHLKISPLMFPPGKGA</sequence>
<dbReference type="Gene3D" id="2.30.40.10">
    <property type="entry name" value="Urease, subunit C, domain 1"/>
    <property type="match status" value="1"/>
</dbReference>
<dbReference type="Pfam" id="PF01979">
    <property type="entry name" value="Amidohydro_1"/>
    <property type="match status" value="1"/>
</dbReference>
<dbReference type="SUPFAM" id="SSF51338">
    <property type="entry name" value="Composite domain of metallo-dependent hydrolases"/>
    <property type="match status" value="1"/>
</dbReference>
<keyword evidence="2 4" id="KW-0378">Hydrolase</keyword>
<dbReference type="Gene3D" id="3.20.20.140">
    <property type="entry name" value="Metal-dependent hydrolases"/>
    <property type="match status" value="1"/>
</dbReference>
<reference evidence="4 5" key="1">
    <citation type="submission" date="2019-04" db="EMBL/GenBank/DDBJ databases">
        <title>Phreatobacter aquaticus sp. nov.</title>
        <authorList>
            <person name="Choi A."/>
        </authorList>
    </citation>
    <scope>NUCLEOTIDE SEQUENCE [LARGE SCALE GENOMIC DNA]</scope>
    <source>
        <strain evidence="4 5">KCTC 52518</strain>
    </source>
</reference>
<dbReference type="EMBL" id="CP039690">
    <property type="protein sequence ID" value="QCI66075.1"/>
    <property type="molecule type" value="Genomic_DNA"/>
</dbReference>
<organism evidence="4 5">
    <name type="scientific">Phreatobacter stygius</name>
    <dbReference type="NCBI Taxonomy" id="1940610"/>
    <lineage>
        <taxon>Bacteria</taxon>
        <taxon>Pseudomonadati</taxon>
        <taxon>Pseudomonadota</taxon>
        <taxon>Alphaproteobacteria</taxon>
        <taxon>Hyphomicrobiales</taxon>
        <taxon>Phreatobacteraceae</taxon>
        <taxon>Phreatobacter</taxon>
    </lineage>
</organism>
<proteinExistence type="inferred from homology"/>
<evidence type="ECO:0000256" key="2">
    <source>
        <dbReference type="ARBA" id="ARBA00022801"/>
    </source>
</evidence>
<dbReference type="InterPro" id="IPR032466">
    <property type="entry name" value="Metal_Hydrolase"/>
</dbReference>
<name>A0A4D7B4D6_9HYPH</name>
<dbReference type="InterPro" id="IPR006680">
    <property type="entry name" value="Amidohydro-rel"/>
</dbReference>
<evidence type="ECO:0000259" key="3">
    <source>
        <dbReference type="Pfam" id="PF01979"/>
    </source>
</evidence>
<dbReference type="PANTHER" id="PTHR43794">
    <property type="entry name" value="AMINOHYDROLASE SSNA-RELATED"/>
    <property type="match status" value="1"/>
</dbReference>
<dbReference type="InterPro" id="IPR011059">
    <property type="entry name" value="Metal-dep_hydrolase_composite"/>
</dbReference>
<dbReference type="InterPro" id="IPR050287">
    <property type="entry name" value="MTA/SAH_deaminase"/>
</dbReference>